<keyword evidence="3" id="KW-1185">Reference proteome</keyword>
<dbReference type="EMBL" id="JAVLET010000001">
    <property type="protein sequence ID" value="KAL0474307.1"/>
    <property type="molecule type" value="Genomic_DNA"/>
</dbReference>
<name>A0ABR3DNS0_NEUIN</name>
<comment type="caution">
    <text evidence="2">The sequence shown here is derived from an EMBL/GenBank/DDBJ whole genome shotgun (WGS) entry which is preliminary data.</text>
</comment>
<dbReference type="Proteomes" id="UP001451303">
    <property type="component" value="Unassembled WGS sequence"/>
</dbReference>
<sequence>MDNNSNTSGGPDSDDDGLANSPSDHGNNAEPTVTQFQQDQQDRSSPPPLLPATVFQGSNKNHNSQRPQVKTTEPRNNTTTPTNEPITITNQNSSNQGNHSHSLYQTLNPIQTSINPTPRNILAAHTLSSPSTPGTLPNFDWDDFVTRYTESLSAADAQEQELLEEFQQLVQYFNVWASSSSAHDTDRAVKRLQTRERYVRLSEQNLAQRRKHLTEVVRAFQSALALLSQSS</sequence>
<evidence type="ECO:0000313" key="3">
    <source>
        <dbReference type="Proteomes" id="UP001451303"/>
    </source>
</evidence>
<feature type="compositionally biased region" description="Low complexity" evidence="1">
    <location>
        <begin position="74"/>
        <end position="99"/>
    </location>
</feature>
<accession>A0ABR3DNS0</accession>
<feature type="compositionally biased region" description="Polar residues" evidence="1">
    <location>
        <begin position="1"/>
        <end position="10"/>
    </location>
</feature>
<protein>
    <submittedName>
        <fullName evidence="2">Uncharacterized protein</fullName>
    </submittedName>
</protein>
<evidence type="ECO:0000313" key="2">
    <source>
        <dbReference type="EMBL" id="KAL0474307.1"/>
    </source>
</evidence>
<reference evidence="2 3" key="1">
    <citation type="submission" date="2023-09" db="EMBL/GenBank/DDBJ databases">
        <title>Multi-omics analysis of a traditional fermented food reveals byproduct-associated fungal strains for waste-to-food upcycling.</title>
        <authorList>
            <consortium name="Lawrence Berkeley National Laboratory"/>
            <person name="Rekdal V.M."/>
            <person name="Villalobos-Escobedo J.M."/>
            <person name="Rodriguez-Valeron N."/>
            <person name="Garcia M.O."/>
            <person name="Vasquez D.P."/>
            <person name="Damayanti I."/>
            <person name="Sorensen P.M."/>
            <person name="Baidoo E.E."/>
            <person name="De Carvalho A.C."/>
            <person name="Riley R."/>
            <person name="Lipzen A."/>
            <person name="He G."/>
            <person name="Yan M."/>
            <person name="Haridas S."/>
            <person name="Daum C."/>
            <person name="Yoshinaga Y."/>
            <person name="Ng V."/>
            <person name="Grigoriev I.V."/>
            <person name="Munk R."/>
            <person name="Nuraida L."/>
            <person name="Wijaya C.H."/>
            <person name="Morales P.-C."/>
            <person name="Keasling J.D."/>
        </authorList>
    </citation>
    <scope>NUCLEOTIDE SEQUENCE [LARGE SCALE GENOMIC DNA]</scope>
    <source>
        <strain evidence="2 3">FGSC 2613</strain>
    </source>
</reference>
<feature type="region of interest" description="Disordered" evidence="1">
    <location>
        <begin position="1"/>
        <end position="99"/>
    </location>
</feature>
<feature type="compositionally biased region" description="Polar residues" evidence="1">
    <location>
        <begin position="55"/>
        <end position="70"/>
    </location>
</feature>
<evidence type="ECO:0000256" key="1">
    <source>
        <dbReference type="SAM" id="MobiDB-lite"/>
    </source>
</evidence>
<organism evidence="2 3">
    <name type="scientific">Neurospora intermedia</name>
    <dbReference type="NCBI Taxonomy" id="5142"/>
    <lineage>
        <taxon>Eukaryota</taxon>
        <taxon>Fungi</taxon>
        <taxon>Dikarya</taxon>
        <taxon>Ascomycota</taxon>
        <taxon>Pezizomycotina</taxon>
        <taxon>Sordariomycetes</taxon>
        <taxon>Sordariomycetidae</taxon>
        <taxon>Sordariales</taxon>
        <taxon>Sordariaceae</taxon>
        <taxon>Neurospora</taxon>
    </lineage>
</organism>
<feature type="compositionally biased region" description="Polar residues" evidence="1">
    <location>
        <begin position="20"/>
        <end position="34"/>
    </location>
</feature>
<proteinExistence type="predicted"/>
<gene>
    <name evidence="2" type="ORF">QR685DRAFT_509423</name>
</gene>